<dbReference type="PANTHER" id="PTHR47990">
    <property type="entry name" value="2-OXOGLUTARATE (2OG) AND FE(II)-DEPENDENT OXYGENASE SUPERFAMILY PROTEIN-RELATED"/>
    <property type="match status" value="1"/>
</dbReference>
<evidence type="ECO:0000256" key="2">
    <source>
        <dbReference type="RuleBase" id="RU003682"/>
    </source>
</evidence>
<dbReference type="InterPro" id="IPR050231">
    <property type="entry name" value="Iron_ascorbate_oxido_reductase"/>
</dbReference>
<dbReference type="PROSITE" id="PS51471">
    <property type="entry name" value="FE2OG_OXY"/>
    <property type="match status" value="1"/>
</dbReference>
<dbReference type="PRINTS" id="PR00682">
    <property type="entry name" value="IPNSYNTHASE"/>
</dbReference>
<protein>
    <submittedName>
        <fullName evidence="4">2og-Fe oxygenase family protein</fullName>
    </submittedName>
</protein>
<dbReference type="GO" id="GO:0044283">
    <property type="term" value="P:small molecule biosynthetic process"/>
    <property type="evidence" value="ECO:0007669"/>
    <property type="project" value="UniProtKB-ARBA"/>
</dbReference>
<keyword evidence="5" id="KW-1185">Reference proteome</keyword>
<dbReference type="Pfam" id="PF03171">
    <property type="entry name" value="2OG-FeII_Oxy"/>
    <property type="match status" value="1"/>
</dbReference>
<evidence type="ECO:0000313" key="4">
    <source>
        <dbReference type="EMBL" id="KAK8100676.1"/>
    </source>
</evidence>
<dbReference type="Pfam" id="PF14226">
    <property type="entry name" value="DIOX_N"/>
    <property type="match status" value="1"/>
</dbReference>
<reference evidence="4 5" key="1">
    <citation type="submission" date="2023-01" db="EMBL/GenBank/DDBJ databases">
        <title>Analysis of 21 Apiospora genomes using comparative genomics revels a genus with tremendous synthesis potential of carbohydrate active enzymes and secondary metabolites.</title>
        <authorList>
            <person name="Sorensen T."/>
        </authorList>
    </citation>
    <scope>NUCLEOTIDE SEQUENCE [LARGE SCALE GENOMIC DNA]</scope>
    <source>
        <strain evidence="4 5">CBS 117206</strain>
    </source>
</reference>
<evidence type="ECO:0000259" key="3">
    <source>
        <dbReference type="PROSITE" id="PS51471"/>
    </source>
</evidence>
<gene>
    <name evidence="4" type="ORF">PG999_011050</name>
</gene>
<dbReference type="InterPro" id="IPR026992">
    <property type="entry name" value="DIOX_N"/>
</dbReference>
<proteinExistence type="inferred from homology"/>
<keyword evidence="2" id="KW-0560">Oxidoreductase</keyword>
<dbReference type="GO" id="GO:0046872">
    <property type="term" value="F:metal ion binding"/>
    <property type="evidence" value="ECO:0007669"/>
    <property type="project" value="UniProtKB-KW"/>
</dbReference>
<keyword evidence="2" id="KW-0479">Metal-binding</keyword>
<dbReference type="AlphaFoldDB" id="A0AAW0QG34"/>
<keyword evidence="2" id="KW-0408">Iron</keyword>
<dbReference type="EMBL" id="JAQQWP010000009">
    <property type="protein sequence ID" value="KAK8100676.1"/>
    <property type="molecule type" value="Genomic_DNA"/>
</dbReference>
<name>A0AAW0QG34_9PEZI</name>
<evidence type="ECO:0000313" key="5">
    <source>
        <dbReference type="Proteomes" id="UP001392437"/>
    </source>
</evidence>
<feature type="domain" description="Fe2OG dioxygenase" evidence="3">
    <location>
        <begin position="176"/>
        <end position="278"/>
    </location>
</feature>
<dbReference type="Proteomes" id="UP001392437">
    <property type="component" value="Unassembled WGS sequence"/>
</dbReference>
<dbReference type="Gene3D" id="2.60.120.330">
    <property type="entry name" value="B-lactam Antibiotic, Isopenicillin N Synthase, Chain"/>
    <property type="match status" value="1"/>
</dbReference>
<dbReference type="GO" id="GO:0016491">
    <property type="term" value="F:oxidoreductase activity"/>
    <property type="evidence" value="ECO:0007669"/>
    <property type="project" value="UniProtKB-KW"/>
</dbReference>
<dbReference type="SUPFAM" id="SSF51197">
    <property type="entry name" value="Clavaminate synthase-like"/>
    <property type="match status" value="1"/>
</dbReference>
<evidence type="ECO:0000256" key="1">
    <source>
        <dbReference type="ARBA" id="ARBA00008056"/>
    </source>
</evidence>
<sequence>MPKPSSPYFQVPTVDIGPYLSDPSSLAAADVVDAIGQACTTSGFFQIVNHGISRELHNSMQRAAEALFALPLEEKTKLIHPTLTNRGYELMGSQVLQPGTLPDLKEHMDFDDERVKRHPQLMGPNVFPPSLDSQVLQLPAEQYHAELFRLACKVMEMLAKGLPYGDDVFVPFLSNDPVCILRLLHYPPQTSSDKRQLGAGAHTDFGAITLLWQDNSGGLEVQDGTTGLWLAVEPNPESYVVNIGDMLSIWTNAYKSTVHRVINRAKQGRYSMAYFVDGNTDVELAPLDGSEPATGQIMTAEEYMQHRIGQTYRNVAATRG</sequence>
<dbReference type="InterPro" id="IPR027443">
    <property type="entry name" value="IPNS-like_sf"/>
</dbReference>
<dbReference type="InterPro" id="IPR044861">
    <property type="entry name" value="IPNS-like_FE2OG_OXY"/>
</dbReference>
<comment type="caution">
    <text evidence="4">The sequence shown here is derived from an EMBL/GenBank/DDBJ whole genome shotgun (WGS) entry which is preliminary data.</text>
</comment>
<accession>A0AAW0QG34</accession>
<organism evidence="4 5">
    <name type="scientific">Apiospora kogelbergensis</name>
    <dbReference type="NCBI Taxonomy" id="1337665"/>
    <lineage>
        <taxon>Eukaryota</taxon>
        <taxon>Fungi</taxon>
        <taxon>Dikarya</taxon>
        <taxon>Ascomycota</taxon>
        <taxon>Pezizomycotina</taxon>
        <taxon>Sordariomycetes</taxon>
        <taxon>Xylariomycetidae</taxon>
        <taxon>Amphisphaeriales</taxon>
        <taxon>Apiosporaceae</taxon>
        <taxon>Apiospora</taxon>
    </lineage>
</organism>
<comment type="similarity">
    <text evidence="1 2">Belongs to the iron/ascorbate-dependent oxidoreductase family.</text>
</comment>
<dbReference type="InterPro" id="IPR005123">
    <property type="entry name" value="Oxoglu/Fe-dep_dioxygenase_dom"/>
</dbReference>